<dbReference type="Proteomes" id="UP000053647">
    <property type="component" value="Unassembled WGS sequence"/>
</dbReference>
<dbReference type="AlphaFoldDB" id="A0A0C9U8J0"/>
<reference evidence="3" key="2">
    <citation type="submission" date="2015-01" db="EMBL/GenBank/DDBJ databases">
        <title>Evolutionary Origins and Diversification of the Mycorrhizal Mutualists.</title>
        <authorList>
            <consortium name="DOE Joint Genome Institute"/>
            <consortium name="Mycorrhizal Genomics Consortium"/>
            <person name="Kohler A."/>
            <person name="Kuo A."/>
            <person name="Nagy L.G."/>
            <person name="Floudas D."/>
            <person name="Copeland A."/>
            <person name="Barry K.W."/>
            <person name="Cichocki N."/>
            <person name="Veneault-Fourrey C."/>
            <person name="LaButti K."/>
            <person name="Lindquist E.A."/>
            <person name="Lipzen A."/>
            <person name="Lundell T."/>
            <person name="Morin E."/>
            <person name="Murat C."/>
            <person name="Riley R."/>
            <person name="Ohm R."/>
            <person name="Sun H."/>
            <person name="Tunlid A."/>
            <person name="Henrissat B."/>
            <person name="Grigoriev I.V."/>
            <person name="Hibbett D.S."/>
            <person name="Martin F."/>
        </authorList>
    </citation>
    <scope>NUCLEOTIDE SEQUENCE [LARGE SCALE GENOMIC DNA]</scope>
    <source>
        <strain evidence="3">ATCC 200175</strain>
    </source>
</reference>
<keyword evidence="1" id="KW-1133">Transmembrane helix</keyword>
<evidence type="ECO:0000313" key="3">
    <source>
        <dbReference type="Proteomes" id="UP000053647"/>
    </source>
</evidence>
<evidence type="ECO:0000256" key="1">
    <source>
        <dbReference type="SAM" id="Phobius"/>
    </source>
</evidence>
<name>A0A0C9U8J0_PAXIN</name>
<evidence type="ECO:0000313" key="2">
    <source>
        <dbReference type="EMBL" id="KIJ15672.1"/>
    </source>
</evidence>
<proteinExistence type="predicted"/>
<keyword evidence="1" id="KW-0812">Transmembrane</keyword>
<keyword evidence="1" id="KW-0472">Membrane</keyword>
<sequence length="55" mass="6044">MRPYAIYEHPDFSLSSGSLSTLNIMAATMAVVAASSAALYELIIHTSIKESFWHL</sequence>
<feature type="transmembrane region" description="Helical" evidence="1">
    <location>
        <begin position="20"/>
        <end position="43"/>
    </location>
</feature>
<protein>
    <submittedName>
        <fullName evidence="2">Uncharacterized protein</fullName>
    </submittedName>
</protein>
<reference evidence="2 3" key="1">
    <citation type="submission" date="2014-06" db="EMBL/GenBank/DDBJ databases">
        <authorList>
            <consortium name="DOE Joint Genome Institute"/>
            <person name="Kuo A."/>
            <person name="Kohler A."/>
            <person name="Nagy L.G."/>
            <person name="Floudas D."/>
            <person name="Copeland A."/>
            <person name="Barry K.W."/>
            <person name="Cichocki N."/>
            <person name="Veneault-Fourrey C."/>
            <person name="LaButti K."/>
            <person name="Lindquist E.A."/>
            <person name="Lipzen A."/>
            <person name="Lundell T."/>
            <person name="Morin E."/>
            <person name="Murat C."/>
            <person name="Sun H."/>
            <person name="Tunlid A."/>
            <person name="Henrissat B."/>
            <person name="Grigoriev I.V."/>
            <person name="Hibbett D.S."/>
            <person name="Martin F."/>
            <person name="Nordberg H.P."/>
            <person name="Cantor M.N."/>
            <person name="Hua S.X."/>
        </authorList>
    </citation>
    <scope>NUCLEOTIDE SEQUENCE [LARGE SCALE GENOMIC DNA]</scope>
    <source>
        <strain evidence="2 3">ATCC 200175</strain>
    </source>
</reference>
<organism evidence="2 3">
    <name type="scientific">Paxillus involutus ATCC 200175</name>
    <dbReference type="NCBI Taxonomy" id="664439"/>
    <lineage>
        <taxon>Eukaryota</taxon>
        <taxon>Fungi</taxon>
        <taxon>Dikarya</taxon>
        <taxon>Basidiomycota</taxon>
        <taxon>Agaricomycotina</taxon>
        <taxon>Agaricomycetes</taxon>
        <taxon>Agaricomycetidae</taxon>
        <taxon>Boletales</taxon>
        <taxon>Paxilineae</taxon>
        <taxon>Paxillaceae</taxon>
        <taxon>Paxillus</taxon>
    </lineage>
</organism>
<dbReference type="EMBL" id="KN819336">
    <property type="protein sequence ID" value="KIJ15672.1"/>
    <property type="molecule type" value="Genomic_DNA"/>
</dbReference>
<keyword evidence="3" id="KW-1185">Reference proteome</keyword>
<gene>
    <name evidence="2" type="ORF">PAXINDRAFT_169098</name>
</gene>
<dbReference type="HOGENOM" id="CLU_3088121_0_0_1"/>
<accession>A0A0C9U8J0</accession>